<dbReference type="EMBL" id="CAJVQC010000046">
    <property type="protein sequence ID" value="CAG8458957.1"/>
    <property type="molecule type" value="Genomic_DNA"/>
</dbReference>
<gene>
    <name evidence="1" type="ORF">RPERSI_LOCUS70</name>
</gene>
<accession>A0ACA9K8D7</accession>
<evidence type="ECO:0000313" key="2">
    <source>
        <dbReference type="Proteomes" id="UP000789920"/>
    </source>
</evidence>
<evidence type="ECO:0000313" key="1">
    <source>
        <dbReference type="EMBL" id="CAG8458957.1"/>
    </source>
</evidence>
<reference evidence="1" key="1">
    <citation type="submission" date="2021-06" db="EMBL/GenBank/DDBJ databases">
        <authorList>
            <person name="Kallberg Y."/>
            <person name="Tangrot J."/>
            <person name="Rosling A."/>
        </authorList>
    </citation>
    <scope>NUCLEOTIDE SEQUENCE</scope>
    <source>
        <strain evidence="1">MA461A</strain>
    </source>
</reference>
<proteinExistence type="predicted"/>
<dbReference type="Proteomes" id="UP000789920">
    <property type="component" value="Unassembled WGS sequence"/>
</dbReference>
<name>A0ACA9K8D7_9GLOM</name>
<protein>
    <submittedName>
        <fullName evidence="1">8586_t:CDS:1</fullName>
    </submittedName>
</protein>
<comment type="caution">
    <text evidence="1">The sequence shown here is derived from an EMBL/GenBank/DDBJ whole genome shotgun (WGS) entry which is preliminary data.</text>
</comment>
<organism evidence="1 2">
    <name type="scientific">Racocetra persica</name>
    <dbReference type="NCBI Taxonomy" id="160502"/>
    <lineage>
        <taxon>Eukaryota</taxon>
        <taxon>Fungi</taxon>
        <taxon>Fungi incertae sedis</taxon>
        <taxon>Mucoromycota</taxon>
        <taxon>Glomeromycotina</taxon>
        <taxon>Glomeromycetes</taxon>
        <taxon>Diversisporales</taxon>
        <taxon>Gigasporaceae</taxon>
        <taxon>Racocetra</taxon>
    </lineage>
</organism>
<sequence>MTFARACDLELLNNVNIEELDQESAATHATLLLLIFELTNDTSTEIAKQASMERRLILMDNGANEIKDATIGGATHAAGEPIALLHNNEFLFVEENTNCLEENSINFSSFQVFNLKEPVDNIILSTLIVPQAIKQYYSFEVSEYNGSSVKVKIHFSNKTHSDVINLLREATTNLYYISENGLMDWVPTDSITFNIIYPNAYSTPNQSEDDDISTVEDTGILDLGDVEWLTRKLHEMALLFQSKNDIPSDVLEGLFHSIFPRRVTSLNVIEGVGILISAMDQRLRHNIIRTVFRKLAELIKNNNLRSVILESQFVSQAVFFSETYKGFRDIWKSFNILKNSDEQFRKIISAEKSYFITYVDHICLIIENILTILTREQYDLISTRLDILVKAVEDLMKLTEIISVKCNEYLKEIETEERGAKVRALVHLGVAAFEVYYGISKYKSHSTVQRVCEAALFVTNGFAFGFALAAKQELSKAIEQQNNTLRRLHEFHLTLTKMTQKGRIVLDLGGNEMLDQRNTIIEEFTEFQIQCKSFKDVLDDLEE</sequence>
<keyword evidence="2" id="KW-1185">Reference proteome</keyword>